<gene>
    <name evidence="1" type="ORF">DFR31_2263</name>
</gene>
<dbReference type="InterPro" id="IPR001668">
    <property type="entry name" value="Mob_Pre"/>
</dbReference>
<dbReference type="Proteomes" id="UP000275461">
    <property type="component" value="Unassembled WGS sequence"/>
</dbReference>
<dbReference type="OrthoDB" id="6183171at2"/>
<reference evidence="1 2" key="1">
    <citation type="submission" date="2018-10" db="EMBL/GenBank/DDBJ databases">
        <title>Genomic Encyclopedia of Type Strains, Phase IV (KMG-IV): sequencing the most valuable type-strain genomes for metagenomic binning, comparative biology and taxonomic classification.</title>
        <authorList>
            <person name="Goeker M."/>
        </authorList>
    </citation>
    <scope>NUCLEOTIDE SEQUENCE [LARGE SCALE GENOMIC DNA]</scope>
    <source>
        <strain evidence="1 2">DSM 12769</strain>
    </source>
</reference>
<dbReference type="GO" id="GO:0003677">
    <property type="term" value="F:DNA binding"/>
    <property type="evidence" value="ECO:0007669"/>
    <property type="project" value="InterPro"/>
</dbReference>
<dbReference type="Pfam" id="PF01076">
    <property type="entry name" value="Mob_Pre"/>
    <property type="match status" value="1"/>
</dbReference>
<dbReference type="CDD" id="cd17242">
    <property type="entry name" value="MobM_relaxase"/>
    <property type="match status" value="1"/>
</dbReference>
<protein>
    <submittedName>
        <fullName evidence="1">Plasmid recombination enzyme</fullName>
    </submittedName>
</protein>
<comment type="caution">
    <text evidence="1">The sequence shown here is derived from an EMBL/GenBank/DDBJ whole genome shotgun (WGS) entry which is preliminary data.</text>
</comment>
<evidence type="ECO:0000313" key="1">
    <source>
        <dbReference type="EMBL" id="RLK48384.1"/>
    </source>
</evidence>
<accession>A0A498BXC9</accession>
<proteinExistence type="predicted"/>
<evidence type="ECO:0000313" key="2">
    <source>
        <dbReference type="Proteomes" id="UP000275461"/>
    </source>
</evidence>
<name>A0A498BXC9_9GAMM</name>
<sequence length="277" mass="31635">MAATQQRPQFVHVESYKRERGDTHAASSIIGEALRIPGHCPHVEDAKPPEVHPVDPPVESPHEFRDWLYSTMAKCREANGAYLRRSAVALLTVIASMPREIATPEKVSQLRDLTVGWIYDFFGEKARVPYAITHDDESHPHVHVWVIPAKEETDNERWPLGSIFRGRKRDLYELQDSFYELVGHPLGMTRKGEQPQGIRLTRRQAIALRRNPKLAQETELYQAGFKAGVIQALYAQSIAPERHPTDVAKDFVPERMADHLGRAITRRERPKGRDFGR</sequence>
<dbReference type="RefSeq" id="WP_121442775.1">
    <property type="nucleotide sequence ID" value="NZ_RCDA01000003.1"/>
</dbReference>
<dbReference type="AlphaFoldDB" id="A0A498BXC9"/>
<dbReference type="GO" id="GO:0006310">
    <property type="term" value="P:DNA recombination"/>
    <property type="evidence" value="ECO:0007669"/>
    <property type="project" value="InterPro"/>
</dbReference>
<organism evidence="1 2">
    <name type="scientific">Alkalispirillum mobile</name>
    <dbReference type="NCBI Taxonomy" id="85925"/>
    <lineage>
        <taxon>Bacteria</taxon>
        <taxon>Pseudomonadati</taxon>
        <taxon>Pseudomonadota</taxon>
        <taxon>Gammaproteobacteria</taxon>
        <taxon>Chromatiales</taxon>
        <taxon>Ectothiorhodospiraceae</taxon>
        <taxon>Alkalispirillum</taxon>
    </lineage>
</organism>
<keyword evidence="2" id="KW-1185">Reference proteome</keyword>
<dbReference type="Gene3D" id="3.30.930.30">
    <property type="match status" value="1"/>
</dbReference>
<dbReference type="EMBL" id="RCDA01000003">
    <property type="protein sequence ID" value="RLK48384.1"/>
    <property type="molecule type" value="Genomic_DNA"/>
</dbReference>